<dbReference type="PANTHER" id="PTHR28092">
    <property type="entry name" value="FACTOR-INDUCED GENE 1 PROTEIN"/>
    <property type="match status" value="1"/>
</dbReference>
<proteinExistence type="predicted"/>
<accession>A0ABR4B6F9</accession>
<keyword evidence="2" id="KW-1185">Reference proteome</keyword>
<dbReference type="EMBL" id="JBHFEH010000021">
    <property type="protein sequence ID" value="KAL2053350.1"/>
    <property type="molecule type" value="Genomic_DNA"/>
</dbReference>
<name>A0ABR4B6F9_9LECA</name>
<dbReference type="Proteomes" id="UP001590951">
    <property type="component" value="Unassembled WGS sequence"/>
</dbReference>
<dbReference type="InterPro" id="IPR033481">
    <property type="entry name" value="Dni1/Fig1"/>
</dbReference>
<dbReference type="PANTHER" id="PTHR28092:SF1">
    <property type="entry name" value="FACTOR-INDUCED GENE 1 PROTEIN"/>
    <property type="match status" value="1"/>
</dbReference>
<organism evidence="1 2">
    <name type="scientific">Lepraria finkii</name>
    <dbReference type="NCBI Taxonomy" id="1340010"/>
    <lineage>
        <taxon>Eukaryota</taxon>
        <taxon>Fungi</taxon>
        <taxon>Dikarya</taxon>
        <taxon>Ascomycota</taxon>
        <taxon>Pezizomycotina</taxon>
        <taxon>Lecanoromycetes</taxon>
        <taxon>OSLEUM clade</taxon>
        <taxon>Lecanoromycetidae</taxon>
        <taxon>Lecanorales</taxon>
        <taxon>Lecanorineae</taxon>
        <taxon>Stereocaulaceae</taxon>
        <taxon>Lepraria</taxon>
    </lineage>
</organism>
<evidence type="ECO:0000313" key="1">
    <source>
        <dbReference type="EMBL" id="KAL2053350.1"/>
    </source>
</evidence>
<dbReference type="Pfam" id="PF12351">
    <property type="entry name" value="Fig1"/>
    <property type="match status" value="1"/>
</dbReference>
<comment type="caution">
    <text evidence="1">The sequence shown here is derived from an EMBL/GenBank/DDBJ whole genome shotgun (WGS) entry which is preliminary data.</text>
</comment>
<evidence type="ECO:0000313" key="2">
    <source>
        <dbReference type="Proteomes" id="UP001590951"/>
    </source>
</evidence>
<gene>
    <name evidence="1" type="ORF">ABVK25_006344</name>
</gene>
<reference evidence="1 2" key="1">
    <citation type="submission" date="2024-09" db="EMBL/GenBank/DDBJ databases">
        <title>Rethinking Asexuality: The Enigmatic Case of Functional Sexual Genes in Lepraria (Stereocaulaceae).</title>
        <authorList>
            <person name="Doellman M."/>
            <person name="Sun Y."/>
            <person name="Barcenas-Pena A."/>
            <person name="Lumbsch H.T."/>
            <person name="Grewe F."/>
        </authorList>
    </citation>
    <scope>NUCLEOTIDE SEQUENCE [LARGE SCALE GENOMIC DNA]</scope>
    <source>
        <strain evidence="1 2">Grewe 0041</strain>
    </source>
</reference>
<sequence length="116" mass="12361">MANARFTTSFRRLMPSLSYQHTLIASLLCAVILYSLVVAGCTSSSSSIPSLYLVSLSYQQGTPIKSSSQVNPNLTATFNNLVNGTSLEVRTGYFGLCVTHAGGIWMCSSDSVGLAR</sequence>
<protein>
    <submittedName>
        <fullName evidence="1">Uncharacterized protein</fullName>
    </submittedName>
</protein>